<sequence>MTESTGEIDYNSRWTIEEVRKDEKKIANRFKLFATSTDFFMTSIDPEEIRKHMIKSISTVSKID</sequence>
<dbReference type="EMBL" id="MQUA01000013">
    <property type="protein sequence ID" value="PQB07535.1"/>
    <property type="molecule type" value="Genomic_DNA"/>
</dbReference>
<dbReference type="RefSeq" id="WP_104809746.1">
    <property type="nucleotide sequence ID" value="NZ_MQUA01000013.1"/>
</dbReference>
<evidence type="ECO:0000313" key="1">
    <source>
        <dbReference type="EMBL" id="PQB07535.1"/>
    </source>
</evidence>
<accession>A0A2S7KXZ8</accession>
<name>A0A2S7KXZ8_9FLAO</name>
<reference evidence="1 2" key="1">
    <citation type="submission" date="2016-11" db="EMBL/GenBank/DDBJ databases">
        <title>Trade-off between light-utilization and light-protection in marine flavobacteria.</title>
        <authorList>
            <person name="Kumagai Y."/>
        </authorList>
    </citation>
    <scope>NUCLEOTIDE SEQUENCE [LARGE SCALE GENOMIC DNA]</scope>
    <source>
        <strain evidence="1 2">ATCC 700397</strain>
    </source>
</reference>
<gene>
    <name evidence="1" type="ORF">BST83_10485</name>
</gene>
<evidence type="ECO:0000313" key="2">
    <source>
        <dbReference type="Proteomes" id="UP000239522"/>
    </source>
</evidence>
<proteinExistence type="predicted"/>
<protein>
    <submittedName>
        <fullName evidence="1">Uncharacterized protein</fullName>
    </submittedName>
</protein>
<keyword evidence="2" id="KW-1185">Reference proteome</keyword>
<dbReference type="Proteomes" id="UP000239522">
    <property type="component" value="Unassembled WGS sequence"/>
</dbReference>
<dbReference type="AlphaFoldDB" id="A0A2S7KXZ8"/>
<organism evidence="1 2">
    <name type="scientific">Polaribacter filamentus</name>
    <dbReference type="NCBI Taxonomy" id="53483"/>
    <lineage>
        <taxon>Bacteria</taxon>
        <taxon>Pseudomonadati</taxon>
        <taxon>Bacteroidota</taxon>
        <taxon>Flavobacteriia</taxon>
        <taxon>Flavobacteriales</taxon>
        <taxon>Flavobacteriaceae</taxon>
    </lineage>
</organism>
<comment type="caution">
    <text evidence="1">The sequence shown here is derived from an EMBL/GenBank/DDBJ whole genome shotgun (WGS) entry which is preliminary data.</text>
</comment>